<feature type="transmembrane region" description="Helical" evidence="6">
    <location>
        <begin position="78"/>
        <end position="104"/>
    </location>
</feature>
<reference evidence="8 9" key="1">
    <citation type="journal article" date="2019" name="Int. J. Syst. Evol. Microbiol.">
        <title>The Global Catalogue of Microorganisms (GCM) 10K type strain sequencing project: providing services to taxonomists for standard genome sequencing and annotation.</title>
        <authorList>
            <consortium name="The Broad Institute Genomics Platform"/>
            <consortium name="The Broad Institute Genome Sequencing Center for Infectious Disease"/>
            <person name="Wu L."/>
            <person name="Ma J."/>
        </authorList>
    </citation>
    <scope>NUCLEOTIDE SEQUENCE [LARGE SCALE GENOMIC DNA]</scope>
    <source>
        <strain evidence="8 9">JCM 14942</strain>
    </source>
</reference>
<evidence type="ECO:0000256" key="1">
    <source>
        <dbReference type="ARBA" id="ARBA00004651"/>
    </source>
</evidence>
<dbReference type="PROSITE" id="PS50850">
    <property type="entry name" value="MFS"/>
    <property type="match status" value="1"/>
</dbReference>
<feature type="transmembrane region" description="Helical" evidence="6">
    <location>
        <begin position="262"/>
        <end position="283"/>
    </location>
</feature>
<keyword evidence="5 6" id="KW-0472">Membrane</keyword>
<feature type="transmembrane region" description="Helical" evidence="6">
    <location>
        <begin position="328"/>
        <end position="347"/>
    </location>
</feature>
<dbReference type="RefSeq" id="WP_344112620.1">
    <property type="nucleotide sequence ID" value="NZ_BAAAOR010000024.1"/>
</dbReference>
<proteinExistence type="predicted"/>
<feature type="transmembrane region" description="Helical" evidence="6">
    <location>
        <begin position="140"/>
        <end position="158"/>
    </location>
</feature>
<feature type="transmembrane region" description="Helical" evidence="6">
    <location>
        <begin position="450"/>
        <end position="469"/>
    </location>
</feature>
<dbReference type="Gene3D" id="1.20.1720.10">
    <property type="entry name" value="Multidrug resistance protein D"/>
    <property type="match status" value="1"/>
</dbReference>
<evidence type="ECO:0000313" key="8">
    <source>
        <dbReference type="EMBL" id="GAA1524797.1"/>
    </source>
</evidence>
<dbReference type="InterPro" id="IPR036259">
    <property type="entry name" value="MFS_trans_sf"/>
</dbReference>
<keyword evidence="3 6" id="KW-0812">Transmembrane</keyword>
<feature type="transmembrane region" description="Helical" evidence="6">
    <location>
        <begin position="49"/>
        <end position="69"/>
    </location>
</feature>
<name>A0ABN2ARJ0_9ACTN</name>
<feature type="transmembrane region" description="Helical" evidence="6">
    <location>
        <begin position="295"/>
        <end position="316"/>
    </location>
</feature>
<gene>
    <name evidence="8" type="ORF">GCM10009788_30650</name>
</gene>
<comment type="caution">
    <text evidence="8">The sequence shown here is derived from an EMBL/GenBank/DDBJ whole genome shotgun (WGS) entry which is preliminary data.</text>
</comment>
<accession>A0ABN2ARJ0</accession>
<sequence length="489" mass="49226">MSGLAPAEARVGLVVALGGLVAVLDTTIVAVAFPVLLQTFDASVTDAQWIATGYTLALVATMPLAPAVAGRWGTRRTYVVALCGFAAASLWAAAAGGLGSLVAARVGQGLAGGLLTPLGLTLAFAAVAPERRARMTAYTGLPLLIGPVLGPVLGGLLLDTGSWRSLFLVTIPPALLCALGAARWVPAGLAGREPAPTDLVGACLLVPGVVAVAYAASAEGAGPAVRLVVLGLGALLLACFVRRSLARRWPLLRVRLLADPVFGRNAAVLMLYAAPYFGSMLLMPTYVQVLRADSALRTAALMIPGALALGVSVQVAARVLERLGPRRVVGAGLVLALLHGLALVAVLRPDTSYAVLGGLGVLQGLASGAVMMPTMASATRDLQGGDLASGAAILPLASTIANGIGTAVVSALFAAAIAWLLPAGSLASLAGLDGAARTAAVADLVDALRLTQAATLVVVLLALVIRLGGRRDAGRRRTTEPTPAGGVRR</sequence>
<evidence type="ECO:0000256" key="5">
    <source>
        <dbReference type="ARBA" id="ARBA00023136"/>
    </source>
</evidence>
<evidence type="ECO:0000313" key="9">
    <source>
        <dbReference type="Proteomes" id="UP001500842"/>
    </source>
</evidence>
<dbReference type="PANTHER" id="PTHR42718">
    <property type="entry name" value="MAJOR FACILITATOR SUPERFAMILY MULTIDRUG TRANSPORTER MFSC"/>
    <property type="match status" value="1"/>
</dbReference>
<dbReference type="Pfam" id="PF07690">
    <property type="entry name" value="MFS_1"/>
    <property type="match status" value="1"/>
</dbReference>
<dbReference type="Gene3D" id="1.20.1250.20">
    <property type="entry name" value="MFS general substrate transporter like domains"/>
    <property type="match status" value="1"/>
</dbReference>
<feature type="transmembrane region" description="Helical" evidence="6">
    <location>
        <begin position="353"/>
        <end position="372"/>
    </location>
</feature>
<feature type="transmembrane region" description="Helical" evidence="6">
    <location>
        <begin position="223"/>
        <end position="241"/>
    </location>
</feature>
<keyword evidence="2" id="KW-0813">Transport</keyword>
<evidence type="ECO:0000259" key="7">
    <source>
        <dbReference type="PROSITE" id="PS50850"/>
    </source>
</evidence>
<keyword evidence="9" id="KW-1185">Reference proteome</keyword>
<dbReference type="Proteomes" id="UP001500842">
    <property type="component" value="Unassembled WGS sequence"/>
</dbReference>
<organism evidence="8 9">
    <name type="scientific">Nocardioides humi</name>
    <dbReference type="NCBI Taxonomy" id="449461"/>
    <lineage>
        <taxon>Bacteria</taxon>
        <taxon>Bacillati</taxon>
        <taxon>Actinomycetota</taxon>
        <taxon>Actinomycetes</taxon>
        <taxon>Propionibacteriales</taxon>
        <taxon>Nocardioidaceae</taxon>
        <taxon>Nocardioides</taxon>
    </lineage>
</organism>
<feature type="transmembrane region" description="Helical" evidence="6">
    <location>
        <begin position="197"/>
        <end position="217"/>
    </location>
</feature>
<evidence type="ECO:0000256" key="3">
    <source>
        <dbReference type="ARBA" id="ARBA00022692"/>
    </source>
</evidence>
<dbReference type="SUPFAM" id="SSF103473">
    <property type="entry name" value="MFS general substrate transporter"/>
    <property type="match status" value="1"/>
</dbReference>
<feature type="transmembrane region" description="Helical" evidence="6">
    <location>
        <begin position="393"/>
        <end position="421"/>
    </location>
</feature>
<dbReference type="EMBL" id="BAAAOR010000024">
    <property type="protein sequence ID" value="GAA1524797.1"/>
    <property type="molecule type" value="Genomic_DNA"/>
</dbReference>
<dbReference type="PANTHER" id="PTHR42718:SF9">
    <property type="entry name" value="MAJOR FACILITATOR SUPERFAMILY MULTIDRUG TRANSPORTER MFSC"/>
    <property type="match status" value="1"/>
</dbReference>
<feature type="transmembrane region" description="Helical" evidence="6">
    <location>
        <begin position="164"/>
        <end position="185"/>
    </location>
</feature>
<keyword evidence="4 6" id="KW-1133">Transmembrane helix</keyword>
<evidence type="ECO:0000256" key="6">
    <source>
        <dbReference type="SAM" id="Phobius"/>
    </source>
</evidence>
<feature type="domain" description="Major facilitator superfamily (MFS) profile" evidence="7">
    <location>
        <begin position="11"/>
        <end position="470"/>
    </location>
</feature>
<feature type="transmembrane region" description="Helical" evidence="6">
    <location>
        <begin position="110"/>
        <end position="128"/>
    </location>
</feature>
<evidence type="ECO:0000256" key="2">
    <source>
        <dbReference type="ARBA" id="ARBA00022448"/>
    </source>
</evidence>
<feature type="transmembrane region" description="Helical" evidence="6">
    <location>
        <begin position="12"/>
        <end position="37"/>
    </location>
</feature>
<dbReference type="InterPro" id="IPR011701">
    <property type="entry name" value="MFS"/>
</dbReference>
<dbReference type="InterPro" id="IPR020846">
    <property type="entry name" value="MFS_dom"/>
</dbReference>
<evidence type="ECO:0000256" key="4">
    <source>
        <dbReference type="ARBA" id="ARBA00022989"/>
    </source>
</evidence>
<comment type="subcellular location">
    <subcellularLocation>
        <location evidence="1">Cell membrane</location>
        <topology evidence="1">Multi-pass membrane protein</topology>
    </subcellularLocation>
</comment>
<protein>
    <submittedName>
        <fullName evidence="8">MDR family MFS transporter</fullName>
    </submittedName>
</protein>